<dbReference type="Pfam" id="PF25833">
    <property type="entry name" value="Fn3_SaeA_3rd"/>
    <property type="match status" value="1"/>
</dbReference>
<dbReference type="Proteomes" id="UP001141259">
    <property type="component" value="Unassembled WGS sequence"/>
</dbReference>
<accession>A0A9X2VK69</accession>
<gene>
    <name evidence="4" type="ORF">NZH93_12065</name>
</gene>
<dbReference type="RefSeq" id="WP_259623087.1">
    <property type="nucleotide sequence ID" value="NZ_JANYMP010000004.1"/>
</dbReference>
<feature type="domain" description="SaeA first Fn3-like" evidence="2">
    <location>
        <begin position="407"/>
        <end position="485"/>
    </location>
</feature>
<evidence type="ECO:0000259" key="2">
    <source>
        <dbReference type="Pfam" id="PF25832"/>
    </source>
</evidence>
<protein>
    <recommendedName>
        <fullName evidence="6">Fibronectin type-III domain-containing protein</fullName>
    </recommendedName>
</protein>
<dbReference type="Pfam" id="PF25832">
    <property type="entry name" value="Fn3_SaeA_2nd"/>
    <property type="match status" value="1"/>
</dbReference>
<proteinExistence type="predicted"/>
<organism evidence="4 5">
    <name type="scientific">Umezawaea endophytica</name>
    <dbReference type="NCBI Taxonomy" id="1654476"/>
    <lineage>
        <taxon>Bacteria</taxon>
        <taxon>Bacillati</taxon>
        <taxon>Actinomycetota</taxon>
        <taxon>Actinomycetes</taxon>
        <taxon>Pseudonocardiales</taxon>
        <taxon>Pseudonocardiaceae</taxon>
        <taxon>Umezawaea</taxon>
    </lineage>
</organism>
<keyword evidence="5" id="KW-1185">Reference proteome</keyword>
<dbReference type="InterPro" id="IPR058692">
    <property type="entry name" value="Fn3_SaeA_2nd"/>
</dbReference>
<sequence>MADDFDAYRDTVLDAARRAGNVPPSDLLVRYRLEPREVSDPAEFTRQVDAVVKYWRKLKLQKKYLPLATALLSSDTDLRRRDVLNLKAFTEQREQGRGHAKEQLDQRVEVIAASLPCVTVAGLRRLVGALENAFSENEVRDALRAGGVRIVDPPWELAGGAPIPAVRSLRGPLNALGFRLSPEVLFGTEAVRRGFTLRDGFRLAADGRTITVADLEKAREEQSRAKQDERKTAMDNLLAILLNAATQADNLLDLLVWEVREHLRPDIEAGLPAKLVVHTAVGLGLDPTEAADLAVTLTGEDQGRGDGNAGQLAVEALREGELQEARRLLDGLPDGEALDARNQLDEALRRVADLVTQADAAWRDGDQERAAKHLAAAADTAKDDDSLRERLASIPPPPPAEVSAGLDGERVVVRWAPSTATTAGVRYRLVRATGAPAVSSSAGTAVVETLANEAVDDAPPAAEPVHYSVFASRGDTWSAGTSAEAVELLPEVTAAVLEAGERSVTASWRAHPSASDVLVTRVDRADPAATAHPVVVRSGASTFVDDSVAGGGTYDYTFRAVYLNRAGARRVSAPVVATASPTARPVAVTDLDHHVVQERGKPVVRLSWSPPAAGVVEIRSSAAEPPWRVGDVVPAAEVRSFGQPVGGAPVPDGGGRVLLPLPVRQGHLTVTAVTVSGGHAAIGATISLSLVDPVTGVTRERFGDLVRLHWVWPEGAHFVRVRWWPADEGDQPIHVSEVEVSARVHQDTGGTEFVAGRDAVVVTLQTVVRNRGRESVSAAVVDHVAGRLTEVGYAVHQTGLPGRRRLAVTFTSDHECKLPAVVVVHRADGRVPLRVDSGRVVETIPPRPLAAGKPVVVALTERVSPLSGLACFVDPNATHPEEVTLVPDAHR</sequence>
<feature type="compositionally biased region" description="Basic and acidic residues" evidence="1">
    <location>
        <begin position="380"/>
        <end position="391"/>
    </location>
</feature>
<name>A0A9X2VK69_9PSEU</name>
<evidence type="ECO:0000313" key="5">
    <source>
        <dbReference type="Proteomes" id="UP001141259"/>
    </source>
</evidence>
<feature type="domain" description="SaeA second Fn3-like" evidence="3">
    <location>
        <begin position="496"/>
        <end position="578"/>
    </location>
</feature>
<dbReference type="EMBL" id="JANYMP010000004">
    <property type="protein sequence ID" value="MCS7477592.1"/>
    <property type="molecule type" value="Genomic_DNA"/>
</dbReference>
<evidence type="ECO:0000313" key="4">
    <source>
        <dbReference type="EMBL" id="MCS7477592.1"/>
    </source>
</evidence>
<dbReference type="InterPro" id="IPR058691">
    <property type="entry name" value="Fn3_SaeA_1st"/>
</dbReference>
<evidence type="ECO:0000259" key="3">
    <source>
        <dbReference type="Pfam" id="PF25833"/>
    </source>
</evidence>
<feature type="region of interest" description="Disordered" evidence="1">
    <location>
        <begin position="377"/>
        <end position="404"/>
    </location>
</feature>
<dbReference type="AlphaFoldDB" id="A0A9X2VK69"/>
<evidence type="ECO:0008006" key="6">
    <source>
        <dbReference type="Google" id="ProtNLM"/>
    </source>
</evidence>
<evidence type="ECO:0000256" key="1">
    <source>
        <dbReference type="SAM" id="MobiDB-lite"/>
    </source>
</evidence>
<reference evidence="4" key="1">
    <citation type="submission" date="2022-08" db="EMBL/GenBank/DDBJ databases">
        <authorList>
            <person name="Tistechok S."/>
            <person name="Samborskyy M."/>
            <person name="Roman I."/>
        </authorList>
    </citation>
    <scope>NUCLEOTIDE SEQUENCE</scope>
    <source>
        <strain evidence="4">DSM 103496</strain>
    </source>
</reference>
<comment type="caution">
    <text evidence="4">The sequence shown here is derived from an EMBL/GenBank/DDBJ whole genome shotgun (WGS) entry which is preliminary data.</text>
</comment>